<dbReference type="OrthoDB" id="7851356at2"/>
<sequence length="178" mass="19876">MRFLSRARHRLARPSILCLLLLAAPVRAGELLAWREAPDMPALVTHLEDWLDAASDLPRRAAAPAVRLTSRAHVARIAPMRAASDASHTRGLYDPDSETIWLVRPWSAKSPFDVSVLLHELAHHRQAGQGHWYCPGAQELPAYRLQQAWLNELGLEPDVNWIAVILEAGCTARDIHPD</sequence>
<dbReference type="RefSeq" id="WP_154149651.1">
    <property type="nucleotide sequence ID" value="NZ_SZWE01000001.1"/>
</dbReference>
<evidence type="ECO:0000313" key="3">
    <source>
        <dbReference type="Proteomes" id="UP000564704"/>
    </source>
</evidence>
<evidence type="ECO:0000259" key="1">
    <source>
        <dbReference type="Pfam" id="PF20352"/>
    </source>
</evidence>
<organism evidence="2 3">
    <name type="scientific">Roseovarius bejariae</name>
    <dbReference type="NCBI Taxonomy" id="2576383"/>
    <lineage>
        <taxon>Bacteria</taxon>
        <taxon>Pseudomonadati</taxon>
        <taxon>Pseudomonadota</taxon>
        <taxon>Alphaproteobacteria</taxon>
        <taxon>Rhodobacterales</taxon>
        <taxon>Roseobacteraceae</taxon>
        <taxon>Roseovarius</taxon>
    </lineage>
</organism>
<dbReference type="EMBL" id="SZWE01000001">
    <property type="protein sequence ID" value="MRU14855.1"/>
    <property type="molecule type" value="Genomic_DNA"/>
</dbReference>
<evidence type="ECO:0000313" key="2">
    <source>
        <dbReference type="EMBL" id="MRU14855.1"/>
    </source>
</evidence>
<comment type="caution">
    <text evidence="2">The sequence shown here is derived from an EMBL/GenBank/DDBJ whole genome shotgun (WGS) entry which is preliminary data.</text>
</comment>
<dbReference type="InterPro" id="IPR046589">
    <property type="entry name" value="DUF6647"/>
</dbReference>
<dbReference type="Pfam" id="PF20352">
    <property type="entry name" value="DUF6647"/>
    <property type="match status" value="1"/>
</dbReference>
<accession>A0A844CN09</accession>
<keyword evidence="3" id="KW-1185">Reference proteome</keyword>
<gene>
    <name evidence="2" type="ORF">FDP25_05350</name>
</gene>
<feature type="domain" description="DUF6647" evidence="1">
    <location>
        <begin position="15"/>
        <end position="178"/>
    </location>
</feature>
<dbReference type="AlphaFoldDB" id="A0A844CN09"/>
<proteinExistence type="predicted"/>
<reference evidence="2 3" key="1">
    <citation type="submission" date="2019-05" db="EMBL/GenBank/DDBJ databases">
        <title>Roseovarius bejariae sp. nov., a moderately halophylic bacterium isolated from a saline soil in Rambla Salada (Murcia).</title>
        <authorList>
            <person name="Castro D.J."/>
            <person name="Gomez-Altuve A."/>
            <person name="Reina J.C."/>
            <person name="Rodriguez M."/>
            <person name="Sampedro I."/>
            <person name="Llamas I."/>
            <person name="Martinez-Checa F."/>
        </authorList>
    </citation>
    <scope>NUCLEOTIDE SEQUENCE [LARGE SCALE GENOMIC DNA]</scope>
    <source>
        <strain evidence="2 3">A21</strain>
    </source>
</reference>
<name>A0A844CN09_9RHOB</name>
<dbReference type="Proteomes" id="UP000564704">
    <property type="component" value="Unassembled WGS sequence"/>
</dbReference>
<protein>
    <recommendedName>
        <fullName evidence="1">DUF6647 domain-containing protein</fullName>
    </recommendedName>
</protein>